<evidence type="ECO:0000259" key="7">
    <source>
        <dbReference type="PROSITE" id="PS50893"/>
    </source>
</evidence>
<dbReference type="PROSITE" id="PS50893">
    <property type="entry name" value="ABC_TRANSPORTER_2"/>
    <property type="match status" value="1"/>
</dbReference>
<feature type="domain" description="ABC transporter" evidence="7">
    <location>
        <begin position="622"/>
        <end position="803"/>
    </location>
</feature>
<dbReference type="GO" id="GO:0005774">
    <property type="term" value="C:vacuolar membrane"/>
    <property type="evidence" value="ECO:0007669"/>
    <property type="project" value="TreeGrafter"/>
</dbReference>
<feature type="region of interest" description="Disordered" evidence="5">
    <location>
        <begin position="36"/>
        <end position="74"/>
    </location>
</feature>
<dbReference type="InterPro" id="IPR039421">
    <property type="entry name" value="Type_1_exporter"/>
</dbReference>
<feature type="transmembrane region" description="Helical" evidence="6">
    <location>
        <begin position="122"/>
        <end position="143"/>
    </location>
</feature>
<comment type="subcellular location">
    <subcellularLocation>
        <location evidence="1">Membrane</location>
        <topology evidence="1">Multi-pass membrane protein</topology>
    </subcellularLocation>
</comment>
<evidence type="ECO:0000313" key="10">
    <source>
        <dbReference type="Proteomes" id="UP000268093"/>
    </source>
</evidence>
<evidence type="ECO:0000256" key="1">
    <source>
        <dbReference type="ARBA" id="ARBA00004141"/>
    </source>
</evidence>
<proteinExistence type="predicted"/>
<keyword evidence="3 6" id="KW-1133">Transmembrane helix</keyword>
<evidence type="ECO:0000256" key="6">
    <source>
        <dbReference type="SAM" id="Phobius"/>
    </source>
</evidence>
<feature type="transmembrane region" description="Helical" evidence="6">
    <location>
        <begin position="528"/>
        <end position="550"/>
    </location>
</feature>
<dbReference type="SUPFAM" id="SSF52540">
    <property type="entry name" value="P-loop containing nucleoside triphosphate hydrolases"/>
    <property type="match status" value="1"/>
</dbReference>
<dbReference type="Pfam" id="PF00005">
    <property type="entry name" value="ABC_tran"/>
    <property type="match status" value="1"/>
</dbReference>
<evidence type="ECO:0008006" key="11">
    <source>
        <dbReference type="Google" id="ProtNLM"/>
    </source>
</evidence>
<gene>
    <name evidence="9" type="ORF">BC936DRAFT_148644</name>
</gene>
<keyword evidence="4 6" id="KW-0472">Membrane</keyword>
<feature type="compositionally biased region" description="Polar residues" evidence="5">
    <location>
        <begin position="795"/>
        <end position="810"/>
    </location>
</feature>
<feature type="transmembrane region" description="Helical" evidence="6">
    <location>
        <begin position="12"/>
        <end position="30"/>
    </location>
</feature>
<evidence type="ECO:0000256" key="3">
    <source>
        <dbReference type="ARBA" id="ARBA00022989"/>
    </source>
</evidence>
<keyword evidence="2 6" id="KW-0812">Transmembrane</keyword>
<name>A0A433D2L6_9FUNG</name>
<feature type="region of interest" description="Disordered" evidence="5">
    <location>
        <begin position="791"/>
        <end position="810"/>
    </location>
</feature>
<dbReference type="InterPro" id="IPR017871">
    <property type="entry name" value="ABC_transporter-like_CS"/>
</dbReference>
<dbReference type="EMBL" id="RBNI01007865">
    <property type="protein sequence ID" value="RUP45075.1"/>
    <property type="molecule type" value="Genomic_DNA"/>
</dbReference>
<dbReference type="AlphaFoldDB" id="A0A433D2L6"/>
<evidence type="ECO:0000259" key="8">
    <source>
        <dbReference type="PROSITE" id="PS50929"/>
    </source>
</evidence>
<evidence type="ECO:0000256" key="2">
    <source>
        <dbReference type="ARBA" id="ARBA00022692"/>
    </source>
</evidence>
<dbReference type="Gene3D" id="1.20.1560.10">
    <property type="entry name" value="ABC transporter type 1, transmembrane domain"/>
    <property type="match status" value="1"/>
</dbReference>
<feature type="transmembrane region" description="Helical" evidence="6">
    <location>
        <begin position="293"/>
        <end position="314"/>
    </location>
</feature>
<dbReference type="GO" id="GO:0005524">
    <property type="term" value="F:ATP binding"/>
    <property type="evidence" value="ECO:0007669"/>
    <property type="project" value="InterPro"/>
</dbReference>
<feature type="transmembrane region" description="Helical" evidence="6">
    <location>
        <begin position="82"/>
        <end position="102"/>
    </location>
</feature>
<evidence type="ECO:0000313" key="9">
    <source>
        <dbReference type="EMBL" id="RUP45075.1"/>
    </source>
</evidence>
<dbReference type="InterPro" id="IPR011527">
    <property type="entry name" value="ABC1_TM_dom"/>
</dbReference>
<dbReference type="Gene3D" id="3.40.50.300">
    <property type="entry name" value="P-loop containing nucleotide triphosphate hydrolases"/>
    <property type="match status" value="2"/>
</dbReference>
<organism evidence="9 10">
    <name type="scientific">Jimgerdemannia flammicorona</name>
    <dbReference type="NCBI Taxonomy" id="994334"/>
    <lineage>
        <taxon>Eukaryota</taxon>
        <taxon>Fungi</taxon>
        <taxon>Fungi incertae sedis</taxon>
        <taxon>Mucoromycota</taxon>
        <taxon>Mucoromycotina</taxon>
        <taxon>Endogonomycetes</taxon>
        <taxon>Endogonales</taxon>
        <taxon>Endogonaceae</taxon>
        <taxon>Jimgerdemannia</taxon>
    </lineage>
</organism>
<keyword evidence="10" id="KW-1185">Reference proteome</keyword>
<dbReference type="OrthoDB" id="6500128at2759"/>
<dbReference type="Pfam" id="PF00664">
    <property type="entry name" value="ABC_membrane"/>
    <property type="match status" value="1"/>
</dbReference>
<feature type="compositionally biased region" description="Polar residues" evidence="5">
    <location>
        <begin position="56"/>
        <end position="66"/>
    </location>
</feature>
<dbReference type="GO" id="GO:0140359">
    <property type="term" value="F:ABC-type transporter activity"/>
    <property type="evidence" value="ECO:0007669"/>
    <property type="project" value="InterPro"/>
</dbReference>
<feature type="compositionally biased region" description="Low complexity" evidence="5">
    <location>
        <begin position="42"/>
        <end position="55"/>
    </location>
</feature>
<protein>
    <recommendedName>
        <fullName evidence="11">P-loop containing nucleoside triphosphate hydrolase protein</fullName>
    </recommendedName>
</protein>
<accession>A0A433D2L6</accession>
<comment type="caution">
    <text evidence="9">The sequence shown here is derived from an EMBL/GenBank/DDBJ whole genome shotgun (WGS) entry which is preliminary data.</text>
</comment>
<evidence type="ECO:0000256" key="4">
    <source>
        <dbReference type="ARBA" id="ARBA00023136"/>
    </source>
</evidence>
<feature type="transmembrane region" description="Helical" evidence="6">
    <location>
        <begin position="443"/>
        <end position="463"/>
    </location>
</feature>
<feature type="transmembrane region" description="Helical" evidence="6">
    <location>
        <begin position="189"/>
        <end position="210"/>
    </location>
</feature>
<dbReference type="PANTHER" id="PTHR24221:SF651">
    <property type="entry name" value="HEAVY METAL TOLERANCE PROTEIN"/>
    <property type="match status" value="1"/>
</dbReference>
<dbReference type="GO" id="GO:0016887">
    <property type="term" value="F:ATP hydrolysis activity"/>
    <property type="evidence" value="ECO:0007669"/>
    <property type="project" value="InterPro"/>
</dbReference>
<dbReference type="Proteomes" id="UP000268093">
    <property type="component" value="Unassembled WGS sequence"/>
</dbReference>
<dbReference type="PANTHER" id="PTHR24221">
    <property type="entry name" value="ATP-BINDING CASSETTE SUB-FAMILY B"/>
    <property type="match status" value="1"/>
</dbReference>
<dbReference type="InterPro" id="IPR027417">
    <property type="entry name" value="P-loop_NTPase"/>
</dbReference>
<dbReference type="PROSITE" id="PS00211">
    <property type="entry name" value="ABC_TRANSPORTER_1"/>
    <property type="match status" value="1"/>
</dbReference>
<evidence type="ECO:0000256" key="5">
    <source>
        <dbReference type="SAM" id="MobiDB-lite"/>
    </source>
</evidence>
<feature type="domain" description="ABC transmembrane type-1" evidence="8">
    <location>
        <begin position="296"/>
        <end position="588"/>
    </location>
</feature>
<reference evidence="9 10" key="1">
    <citation type="journal article" date="2018" name="New Phytol.">
        <title>Phylogenomics of Endogonaceae and evolution of mycorrhizas within Mucoromycota.</title>
        <authorList>
            <person name="Chang Y."/>
            <person name="Desiro A."/>
            <person name="Na H."/>
            <person name="Sandor L."/>
            <person name="Lipzen A."/>
            <person name="Clum A."/>
            <person name="Barry K."/>
            <person name="Grigoriev I.V."/>
            <person name="Martin F.M."/>
            <person name="Stajich J.E."/>
            <person name="Smith M.E."/>
            <person name="Bonito G."/>
            <person name="Spatafora J.W."/>
        </authorList>
    </citation>
    <scope>NUCLEOTIDE SEQUENCE [LARGE SCALE GENOMIC DNA]</scope>
    <source>
        <strain evidence="9 10">GMNB39</strain>
    </source>
</reference>
<feature type="transmembrane region" description="Helical" evidence="6">
    <location>
        <begin position="562"/>
        <end position="586"/>
    </location>
</feature>
<dbReference type="InterPro" id="IPR003439">
    <property type="entry name" value="ABC_transporter-like_ATP-bd"/>
</dbReference>
<dbReference type="PROSITE" id="PS50929">
    <property type="entry name" value="ABC_TM1F"/>
    <property type="match status" value="1"/>
</dbReference>
<dbReference type="InterPro" id="IPR036640">
    <property type="entry name" value="ABC1_TM_sf"/>
</dbReference>
<sequence>MVSPFCPTPDDFVIVPPTLSLVFLLSTAYFRRLPFSTRQPETDPTPTSSTPADSPGESNGHLSNPNGKKAAGLTDPTPVPRATLLVLSIYALNVLVLCSFFADVPVLVSSATFREGCLSSLLYYDLASGLAWILNLIGLYFESNRLGKWGILQHGFWFGATLLESVEFGDLAGRFFATPDGALNIWELIHYYLFALRVLLLTLLCLCLLLKIRRSLRVYLTDEESASLTNGTTNTTASSYGTFTNAAETATVTPTDASDKQARLEQSAFVDFVPKVKQLLPFLYPKKDTKLQFVTLVCIGLLLVARALNLLIPVQMKKVVDSLAGDHRELSEFFRSYFAWDQIAVLFALRFIQGSGGIDSLRSYLWIPISQYTTREISIKILSHLHSLSLEYHINRKTGEVLRIVDRGTSSVQNVLQGLLFQLFPSVLDALIGVFYFRFAYGWSFGLVIFVVIIFYAAFTIGLTEQRTKYSRETNALDQDARAKAVDSLLNYETVKYYTAEEFEIERYADAMEKYQKLSYRSANTSNLLWMSQSAVINGGMCAGSLLFAWKVVHGELTVGDYVFFGQYIMQLFMPLGILGWIYTSIQRSFVDMEKMLELLKVEPSVKDPPDNKALVVTEGNIVFDNVSFWYDPRHQALSNVSFTIPKGATVALVGPSGGGFNIRYGNFDATDEEVYSAAKAAYIHDRIVNFPDGYESKVGERGLKLSGGEKQRVAIARTLLKNPPIVFLDEATSALDSTTERLIQNALATMTRDRTTIVIAHRLSTIVNADLILCIKDGQIVESGTHDELIQSGRDGTSEGNFVPQSFLG</sequence>
<feature type="transmembrane region" description="Helical" evidence="6">
    <location>
        <begin position="155"/>
        <end position="177"/>
    </location>
</feature>
<dbReference type="SUPFAM" id="SSF90123">
    <property type="entry name" value="ABC transporter transmembrane region"/>
    <property type="match status" value="1"/>
</dbReference>